<dbReference type="OrthoDB" id="6354171at2759"/>
<keyword evidence="14" id="KW-1185">Reference proteome</keyword>
<evidence type="ECO:0000256" key="8">
    <source>
        <dbReference type="ARBA" id="ARBA00072973"/>
    </source>
</evidence>
<feature type="region of interest" description="Disordered" evidence="11">
    <location>
        <begin position="515"/>
        <end position="537"/>
    </location>
</feature>
<organism evidence="13 14">
    <name type="scientific">Musa acuminata subsp. malaccensis</name>
    <name type="common">Wild banana</name>
    <name type="synonym">Musa malaccensis</name>
    <dbReference type="NCBI Taxonomy" id="214687"/>
    <lineage>
        <taxon>Eukaryota</taxon>
        <taxon>Viridiplantae</taxon>
        <taxon>Streptophyta</taxon>
        <taxon>Embryophyta</taxon>
        <taxon>Tracheophyta</taxon>
        <taxon>Spermatophyta</taxon>
        <taxon>Magnoliopsida</taxon>
        <taxon>Liliopsida</taxon>
        <taxon>Zingiberales</taxon>
        <taxon>Musaceae</taxon>
        <taxon>Musa</taxon>
    </lineage>
</organism>
<dbReference type="Pfam" id="PF12874">
    <property type="entry name" value="zf-met"/>
    <property type="match status" value="1"/>
</dbReference>
<protein>
    <recommendedName>
        <fullName evidence="8">Protein EARLY HEADING DATE 2</fullName>
    </recommendedName>
    <alternativeName>
        <fullName evidence="9">Protein RICE INDETERMINATE 1</fullName>
    </alternativeName>
</protein>
<sequence length="537" mass="58426">MASASRPMSFFEAREDEHRMQAMQQQQSSSVPAPSTAAPVKKRRNLPGNPYPNAEVIALSPRTLMATNRFVCEVCNKGFQREQNLQLHRRGHNLPWKLRQKDPKEVRRRVYLCPEPTCPHHDPSRALGDLTGIKKHFCRKHGEKKWNCDKCSKRYAVQSDWKAHSKICGTREYRCDCGTLFSRRDSFITHRAFCEALAHENGRLPSGLHTLGGSHIYGNSNMFFSLPRMSSHTTSLHGQHIISPPKPLTSGVPRSPPSSSTFHLDGSSDKGISEGTQSHQSLPQCKTSHGLMQLPELLGNTAASTSASAAAASADLFNHSFFSNNSTICRNPIADQIYDSNRINEPTACFAGNLVDEQMEGGIISRYSTLMNNEPVMLPQQLSATALLQRAAQLGATSSRGSSFLACFSGNHGSVIDGFGPQMENDTHFQYLMNSLARGGIDLVGSSAGMATFEGGCTTTGGRHGQENTGVGTFNVNNIDEPKYNLPSSDGLTRDFLGVGSTTRSMGGGISQREQHHGIAMSSGSSSQYSFAGGSLQ</sequence>
<dbReference type="SUPFAM" id="SSF57667">
    <property type="entry name" value="beta-beta-alpha zinc fingers"/>
    <property type="match status" value="1"/>
</dbReference>
<accession>A0A804J3C6</accession>
<feature type="region of interest" description="Disordered" evidence="11">
    <location>
        <begin position="236"/>
        <end position="283"/>
    </location>
</feature>
<dbReference type="GO" id="GO:0003700">
    <property type="term" value="F:DNA-binding transcription factor activity"/>
    <property type="evidence" value="ECO:0000318"/>
    <property type="project" value="GO_Central"/>
</dbReference>
<evidence type="ECO:0000256" key="10">
    <source>
        <dbReference type="PROSITE-ProRule" id="PRU00042"/>
    </source>
</evidence>
<dbReference type="InterPro" id="IPR036236">
    <property type="entry name" value="Znf_C2H2_sf"/>
</dbReference>
<dbReference type="EnsemblPlants" id="Ma05_t11540.1">
    <property type="protein sequence ID" value="Ma05_p11540.1"/>
    <property type="gene ID" value="Ma05_g11540"/>
</dbReference>
<reference evidence="13" key="1">
    <citation type="submission" date="2021-05" db="UniProtKB">
        <authorList>
            <consortium name="EnsemblPlants"/>
        </authorList>
    </citation>
    <scope>IDENTIFICATION</scope>
    <source>
        <strain evidence="13">subsp. malaccensis</strain>
    </source>
</reference>
<evidence type="ECO:0000256" key="4">
    <source>
        <dbReference type="ARBA" id="ARBA00022833"/>
    </source>
</evidence>
<dbReference type="Pfam" id="PF22992">
    <property type="entry name" value="C2CH-4th_BIRD-IDD"/>
    <property type="match status" value="1"/>
</dbReference>
<dbReference type="PROSITE" id="PS50157">
    <property type="entry name" value="ZINC_FINGER_C2H2_2"/>
    <property type="match status" value="1"/>
</dbReference>
<evidence type="ECO:0000256" key="3">
    <source>
        <dbReference type="ARBA" id="ARBA00022771"/>
    </source>
</evidence>
<dbReference type="Gramene" id="Ma05_t11540.3">
    <property type="protein sequence ID" value="Ma05_p11540.3"/>
    <property type="gene ID" value="Ma05_g11540"/>
</dbReference>
<dbReference type="EnsemblPlants" id="Ma05_t11540.2">
    <property type="protein sequence ID" value="Ma05_p11540.2"/>
    <property type="gene ID" value="Ma05_g11540"/>
</dbReference>
<dbReference type="InterPro" id="IPR055187">
    <property type="entry name" value="C2CH-3rd_BIRD-IDD"/>
</dbReference>
<keyword evidence="1" id="KW-0479">Metal-binding</keyword>
<keyword evidence="5" id="KW-0805">Transcription regulation</keyword>
<evidence type="ECO:0000256" key="5">
    <source>
        <dbReference type="ARBA" id="ARBA00023015"/>
    </source>
</evidence>
<dbReference type="EnsemblPlants" id="Ma05_t11540.3">
    <property type="protein sequence ID" value="Ma05_p11540.3"/>
    <property type="gene ID" value="Ma05_g11540"/>
</dbReference>
<name>A0A804J3C6_MUSAM</name>
<keyword evidence="4" id="KW-0862">Zinc</keyword>
<dbReference type="Gene3D" id="3.30.160.60">
    <property type="entry name" value="Classic Zinc Finger"/>
    <property type="match status" value="2"/>
</dbReference>
<evidence type="ECO:0000259" key="12">
    <source>
        <dbReference type="PROSITE" id="PS50157"/>
    </source>
</evidence>
<dbReference type="InterPro" id="IPR031140">
    <property type="entry name" value="IDD1-16"/>
</dbReference>
<dbReference type="PROSITE" id="PS00028">
    <property type="entry name" value="ZINC_FINGER_C2H2_1"/>
    <property type="match status" value="1"/>
</dbReference>
<dbReference type="Pfam" id="PF22995">
    <property type="entry name" value="C2CH-3rd_BIRD-IDD"/>
    <property type="match status" value="1"/>
</dbReference>
<dbReference type="Proteomes" id="UP000012960">
    <property type="component" value="Unplaced"/>
</dbReference>
<feature type="compositionally biased region" description="Polar residues" evidence="11">
    <location>
        <begin position="274"/>
        <end position="283"/>
    </location>
</feature>
<feature type="region of interest" description="Disordered" evidence="11">
    <location>
        <begin position="1"/>
        <end position="53"/>
    </location>
</feature>
<dbReference type="FunFam" id="3.30.160.60:FF:000131">
    <property type="entry name" value="protein indeterminate-domain 5, chloroplastic-like"/>
    <property type="match status" value="1"/>
</dbReference>
<dbReference type="PANTHER" id="PTHR10593">
    <property type="entry name" value="SERINE/THREONINE-PROTEIN KINASE RIO"/>
    <property type="match status" value="1"/>
</dbReference>
<evidence type="ECO:0000313" key="14">
    <source>
        <dbReference type="Proteomes" id="UP000012960"/>
    </source>
</evidence>
<dbReference type="AlphaFoldDB" id="A0A804J3C6"/>
<feature type="compositionally biased region" description="Low complexity" evidence="11">
    <location>
        <begin position="21"/>
        <end position="39"/>
    </location>
</feature>
<dbReference type="Gramene" id="Ma05_t11540.1">
    <property type="protein sequence ID" value="Ma05_p11540.1"/>
    <property type="gene ID" value="Ma05_g11540"/>
</dbReference>
<evidence type="ECO:0000256" key="7">
    <source>
        <dbReference type="ARBA" id="ARBA00059785"/>
    </source>
</evidence>
<evidence type="ECO:0000256" key="2">
    <source>
        <dbReference type="ARBA" id="ARBA00022737"/>
    </source>
</evidence>
<evidence type="ECO:0000256" key="6">
    <source>
        <dbReference type="ARBA" id="ARBA00023163"/>
    </source>
</evidence>
<dbReference type="InterPro" id="IPR055186">
    <property type="entry name" value="C2H2-2nd_BIRD-IDD"/>
</dbReference>
<dbReference type="InParanoid" id="A0A804J3C6"/>
<dbReference type="SMART" id="SM00355">
    <property type="entry name" value="ZnF_C2H2"/>
    <property type="match status" value="3"/>
</dbReference>
<keyword evidence="2" id="KW-0677">Repeat</keyword>
<dbReference type="FunFam" id="3.30.160.60:FF:000554">
    <property type="entry name" value="protein indeterminate-domain 12-like"/>
    <property type="match status" value="1"/>
</dbReference>
<dbReference type="GO" id="GO:0008270">
    <property type="term" value="F:zinc ion binding"/>
    <property type="evidence" value="ECO:0007669"/>
    <property type="project" value="UniProtKB-KW"/>
</dbReference>
<dbReference type="PANTHER" id="PTHR10593:SF127">
    <property type="entry name" value="OS04G0566400 PROTEIN"/>
    <property type="match status" value="1"/>
</dbReference>
<keyword evidence="3 10" id="KW-0863">Zinc-finger</keyword>
<keyword evidence="6" id="KW-0804">Transcription</keyword>
<dbReference type="GeneID" id="103984525"/>
<dbReference type="InterPro" id="IPR013087">
    <property type="entry name" value="Znf_C2H2_type"/>
</dbReference>
<evidence type="ECO:0000313" key="13">
    <source>
        <dbReference type="EnsemblPlants" id="Ma05_p11540.1"/>
    </source>
</evidence>
<dbReference type="Gramene" id="Ma05_t11540.2">
    <property type="protein sequence ID" value="Ma05_p11540.2"/>
    <property type="gene ID" value="Ma05_g11540"/>
</dbReference>
<evidence type="ECO:0000256" key="9">
    <source>
        <dbReference type="ARBA" id="ARBA00083437"/>
    </source>
</evidence>
<feature type="compositionally biased region" description="Low complexity" evidence="11">
    <location>
        <begin position="522"/>
        <end position="537"/>
    </location>
</feature>
<dbReference type="FunCoup" id="A0A804J3C6">
    <property type="interactions" value="1760"/>
</dbReference>
<evidence type="ECO:0000256" key="11">
    <source>
        <dbReference type="SAM" id="MobiDB-lite"/>
    </source>
</evidence>
<evidence type="ECO:0000256" key="1">
    <source>
        <dbReference type="ARBA" id="ARBA00022723"/>
    </source>
</evidence>
<dbReference type="Pfam" id="PF22996">
    <property type="entry name" value="C2H2-2nd_BIRD-IDD"/>
    <property type="match status" value="1"/>
</dbReference>
<comment type="function">
    <text evidence="7">Transcription activator that acts as a flowering master switch in both long and short days, independently of the circadian clock. Promotes flowering upstream of HD1 by up-regulating FTL1, FTL4, FTL5, FTL6, EHD1, HD3A and RFT1. Seems to repress FTL11 expression. May recognize the consensus motif 5'-TTTGTCGTAAT-3' in target gene promoters.</text>
</comment>
<dbReference type="GO" id="GO:0005634">
    <property type="term" value="C:nucleus"/>
    <property type="evidence" value="ECO:0000318"/>
    <property type="project" value="GO_Central"/>
</dbReference>
<feature type="domain" description="C2H2-type" evidence="12">
    <location>
        <begin position="70"/>
        <end position="92"/>
    </location>
</feature>
<dbReference type="InterPro" id="IPR055185">
    <property type="entry name" value="C2CH-4th_BIRD-IDD"/>
</dbReference>
<proteinExistence type="predicted"/>